<dbReference type="SMART" id="SM00949">
    <property type="entry name" value="PAZ"/>
    <property type="match status" value="1"/>
</dbReference>
<gene>
    <name evidence="5" type="ORF">TCNE_LOCUS6176</name>
</gene>
<dbReference type="InterPro" id="IPR012337">
    <property type="entry name" value="RNaseH-like_sf"/>
</dbReference>
<dbReference type="PROSITE" id="PS50822">
    <property type="entry name" value="PIWI"/>
    <property type="match status" value="1"/>
</dbReference>
<keyword evidence="6" id="KW-1185">Reference proteome</keyword>
<evidence type="ECO:0000256" key="1">
    <source>
        <dbReference type="RuleBase" id="RU361178"/>
    </source>
</evidence>
<proteinExistence type="inferred from homology"/>
<dbReference type="SUPFAM" id="SSF53098">
    <property type="entry name" value="Ribonuclease H-like"/>
    <property type="match status" value="1"/>
</dbReference>
<dbReference type="InterPro" id="IPR003165">
    <property type="entry name" value="Piwi"/>
</dbReference>
<feature type="domain" description="Piwi" evidence="4">
    <location>
        <begin position="567"/>
        <end position="842"/>
    </location>
</feature>
<dbReference type="Gene3D" id="2.170.260.10">
    <property type="entry name" value="paz domain"/>
    <property type="match status" value="1"/>
</dbReference>
<dbReference type="AlphaFoldDB" id="A0A183UCF6"/>
<dbReference type="Pfam" id="PF02171">
    <property type="entry name" value="Piwi"/>
    <property type="match status" value="1"/>
</dbReference>
<dbReference type="SUPFAM" id="SSF101690">
    <property type="entry name" value="PAZ domain"/>
    <property type="match status" value="1"/>
</dbReference>
<dbReference type="Gene3D" id="3.40.50.2300">
    <property type="match status" value="1"/>
</dbReference>
<dbReference type="PANTHER" id="PTHR22891">
    <property type="entry name" value="EUKARYOTIC TRANSLATION INITIATION FACTOR 2C"/>
    <property type="match status" value="1"/>
</dbReference>
<dbReference type="InterPro" id="IPR036085">
    <property type="entry name" value="PAZ_dom_sf"/>
</dbReference>
<reference evidence="5 6" key="2">
    <citation type="submission" date="2018-11" db="EMBL/GenBank/DDBJ databases">
        <authorList>
            <consortium name="Pathogen Informatics"/>
        </authorList>
    </citation>
    <scope>NUCLEOTIDE SEQUENCE [LARGE SCALE GENOMIC DNA]</scope>
</reference>
<dbReference type="PROSITE" id="PS50821">
    <property type="entry name" value="PAZ"/>
    <property type="match status" value="1"/>
</dbReference>
<evidence type="ECO:0000259" key="3">
    <source>
        <dbReference type="PROSITE" id="PS50821"/>
    </source>
</evidence>
<dbReference type="Gene3D" id="3.30.420.10">
    <property type="entry name" value="Ribonuclease H-like superfamily/Ribonuclease H"/>
    <property type="match status" value="1"/>
</dbReference>
<dbReference type="Pfam" id="PF02170">
    <property type="entry name" value="PAZ"/>
    <property type="match status" value="1"/>
</dbReference>
<comment type="similarity">
    <text evidence="1">Belongs to the argonaute family.</text>
</comment>
<protein>
    <submittedName>
        <fullName evidence="7">PAZ domain-containing protein</fullName>
    </submittedName>
</protein>
<evidence type="ECO:0000256" key="2">
    <source>
        <dbReference type="SAM" id="MobiDB-lite"/>
    </source>
</evidence>
<dbReference type="EMBL" id="UYWY01019449">
    <property type="protein sequence ID" value="VDM37470.1"/>
    <property type="molecule type" value="Genomic_DNA"/>
</dbReference>
<organism evidence="6 7">
    <name type="scientific">Toxocara canis</name>
    <name type="common">Canine roundworm</name>
    <dbReference type="NCBI Taxonomy" id="6265"/>
    <lineage>
        <taxon>Eukaryota</taxon>
        <taxon>Metazoa</taxon>
        <taxon>Ecdysozoa</taxon>
        <taxon>Nematoda</taxon>
        <taxon>Chromadorea</taxon>
        <taxon>Rhabditida</taxon>
        <taxon>Spirurina</taxon>
        <taxon>Ascaridomorpha</taxon>
        <taxon>Ascaridoidea</taxon>
        <taxon>Toxocaridae</taxon>
        <taxon>Toxocara</taxon>
    </lineage>
</organism>
<dbReference type="InterPro" id="IPR003100">
    <property type="entry name" value="PAZ_dom"/>
</dbReference>
<dbReference type="SMART" id="SM00950">
    <property type="entry name" value="Piwi"/>
    <property type="match status" value="1"/>
</dbReference>
<accession>A0A183UCF6</accession>
<feature type="region of interest" description="Disordered" evidence="2">
    <location>
        <begin position="842"/>
        <end position="870"/>
    </location>
</feature>
<dbReference type="Proteomes" id="UP000050794">
    <property type="component" value="Unassembled WGS sequence"/>
</dbReference>
<dbReference type="InterPro" id="IPR036397">
    <property type="entry name" value="RNaseH_sf"/>
</dbReference>
<evidence type="ECO:0000313" key="5">
    <source>
        <dbReference type="EMBL" id="VDM37470.1"/>
    </source>
</evidence>
<dbReference type="CDD" id="cd02846">
    <property type="entry name" value="PAZ_argonaute_like"/>
    <property type="match status" value="1"/>
</dbReference>
<name>A0A183UCF6_TOXCA</name>
<sequence>MPGGKLAASQVTLVTNVYGVRMPPIPVFRYDVAVVAYNAKRSFELTKQTRDDYRATERRTKCLEVFTAIRKDAFFGGQHNELFYDGQKILYSLSQLGQNDSQGPVRHVVTLSGETLRDLGMAEVEKVEFTVSSVSGEFSLTLNDTSNVSSDLERSDHSLMQFIDIATSQYALFHPERHLVFGAGVSYLKRPWEEGFRREDCPVLREGKYVSVGAHKSSGRVEGPKGRGSCNAAIIIDTSKTAFHCEQNVLEKAFEIVPNFGKGRVTQSQVFHLRQQMKGLFAMTRIKGKNGSVFQITNISTQSADETTFCYEGANVTVAQYYVQKYELELKYADAPLLVSRKSSSQTNYFPMEISYIVENQRVQKQQQTAAQLKGMREACIIPPAKRLEQNDKNLAALDILNPENSWIAKAGIRVIPKPLTVMGRVLRAPTIIYGGNKSTYVDQNKMAWTLDGNLYIQPAKLSRWAAYMVNGNSRDVMSENEFRRFVSKFIQAGESHGMRIADPADFNHVNATIEDVDKTVQIAANEKCDFILFVQSDTAKLHNAIKDAERKYEIVTQDVKMSSAVDVVRKNKWQTLDNIVNKTNVKLGGLNHVVACNSPGSERWFTEGRLFMGLSMSHSGPATRSHSKPSVVGYAANIGASQFDFIGDFVFQAAGRTDSVDVLGEFMNNIIMSYKEKRGRHPTQLIIYRGGISEGQFAMVLKYEVPLIRVAAKKAGCVNVKVTLMVANRLHKIRLFPSYVSVNPRDRPADQNIKPGTVVDTQLVHPKFSEFYLNSHRALQGTTKTPRYTVLVDDSDFGMDELEGMTFSLCFCHQIVALTTSLPTPLYVASQYADRGRRLLAQRSGDSEASSSSHSETTPMDIKTANQELPYKDTKLANVRVNA</sequence>
<evidence type="ECO:0000259" key="4">
    <source>
        <dbReference type="PROSITE" id="PS50822"/>
    </source>
</evidence>
<evidence type="ECO:0000313" key="6">
    <source>
        <dbReference type="Proteomes" id="UP000050794"/>
    </source>
</evidence>
<dbReference type="WBParaSite" id="TCNE_0000617601-mRNA-1">
    <property type="protein sequence ID" value="TCNE_0000617601-mRNA-1"/>
    <property type="gene ID" value="TCNE_0000617601"/>
</dbReference>
<reference evidence="7" key="1">
    <citation type="submission" date="2016-06" db="UniProtKB">
        <authorList>
            <consortium name="WormBaseParasite"/>
        </authorList>
    </citation>
    <scope>IDENTIFICATION</scope>
</reference>
<dbReference type="GO" id="GO:0003723">
    <property type="term" value="F:RNA binding"/>
    <property type="evidence" value="ECO:0007669"/>
    <property type="project" value="InterPro"/>
</dbReference>
<feature type="domain" description="PAZ" evidence="3">
    <location>
        <begin position="252"/>
        <end position="359"/>
    </location>
</feature>
<evidence type="ECO:0000313" key="7">
    <source>
        <dbReference type="WBParaSite" id="TCNE_0000617601-mRNA-1"/>
    </source>
</evidence>